<accession>A0A0V0GP08</accession>
<protein>
    <submittedName>
        <fullName evidence="1">Putative ovule protein</fullName>
    </submittedName>
</protein>
<feature type="non-terminal residue" evidence="1">
    <location>
        <position position="1"/>
    </location>
</feature>
<dbReference type="AlphaFoldDB" id="A0A0V0GP08"/>
<dbReference type="EMBL" id="GEDG01033937">
    <property type="protein sequence ID" value="JAP10001.1"/>
    <property type="molecule type" value="Transcribed_RNA"/>
</dbReference>
<organism evidence="1">
    <name type="scientific">Solanum chacoense</name>
    <name type="common">Chaco potato</name>
    <dbReference type="NCBI Taxonomy" id="4108"/>
    <lineage>
        <taxon>Eukaryota</taxon>
        <taxon>Viridiplantae</taxon>
        <taxon>Streptophyta</taxon>
        <taxon>Embryophyta</taxon>
        <taxon>Tracheophyta</taxon>
        <taxon>Spermatophyta</taxon>
        <taxon>Magnoliopsida</taxon>
        <taxon>eudicotyledons</taxon>
        <taxon>Gunneridae</taxon>
        <taxon>Pentapetalae</taxon>
        <taxon>asterids</taxon>
        <taxon>lamiids</taxon>
        <taxon>Solanales</taxon>
        <taxon>Solanaceae</taxon>
        <taxon>Solanoideae</taxon>
        <taxon>Solaneae</taxon>
        <taxon>Solanum</taxon>
    </lineage>
</organism>
<reference evidence="1" key="1">
    <citation type="submission" date="2015-12" db="EMBL/GenBank/DDBJ databases">
        <title>Gene expression during late stages of embryo sac development: a critical building block for successful pollen-pistil interactions.</title>
        <authorList>
            <person name="Liu Y."/>
            <person name="Joly V."/>
            <person name="Sabar M."/>
            <person name="Matton D.P."/>
        </authorList>
    </citation>
    <scope>NUCLEOTIDE SEQUENCE</scope>
</reference>
<name>A0A0V0GP08_SOLCH</name>
<evidence type="ECO:0000313" key="1">
    <source>
        <dbReference type="EMBL" id="JAP10001.1"/>
    </source>
</evidence>
<sequence>TTLISAVFFASHKCLPKVQTFSHFLLKSVCRNSWVIFLLCGVVLISLKIKEKSLFFLGFE</sequence>
<proteinExistence type="predicted"/>